<keyword evidence="1" id="KW-0472">Membrane</keyword>
<dbReference type="EMBL" id="KB632216">
    <property type="protein sequence ID" value="ERL90167.1"/>
    <property type="molecule type" value="Genomic_DNA"/>
</dbReference>
<proteinExistence type="predicted"/>
<reference evidence="2 4" key="1">
    <citation type="journal article" date="2013" name="Genome Biol.">
        <title>Draft genome of the mountain pine beetle, Dendroctonus ponderosae Hopkins, a major forest pest.</title>
        <authorList>
            <person name="Keeling C.I."/>
            <person name="Yuen M.M."/>
            <person name="Liao N.Y."/>
            <person name="Docking T.R."/>
            <person name="Chan S.K."/>
            <person name="Taylor G.A."/>
            <person name="Palmquist D.L."/>
            <person name="Jackman S.D."/>
            <person name="Nguyen A."/>
            <person name="Li M."/>
            <person name="Henderson H."/>
            <person name="Janes J.K."/>
            <person name="Zhao Y."/>
            <person name="Pandoh P."/>
            <person name="Moore R."/>
            <person name="Sperling F.A."/>
            <person name="Huber D.P."/>
            <person name="Birol I."/>
            <person name="Jones S.J."/>
            <person name="Bohlmann J."/>
        </authorList>
    </citation>
    <scope>NUCLEOTIDE SEQUENCE</scope>
</reference>
<protein>
    <submittedName>
        <fullName evidence="2">Uncharacterized protein</fullName>
    </submittedName>
</protein>
<keyword evidence="1" id="KW-1133">Transmembrane helix</keyword>
<name>U4UAT1_DENPD</name>
<evidence type="ECO:0000313" key="3">
    <source>
        <dbReference type="EMBL" id="ERL95864.1"/>
    </source>
</evidence>
<dbReference type="AlphaFoldDB" id="U4UAT1"/>
<evidence type="ECO:0000256" key="1">
    <source>
        <dbReference type="SAM" id="Phobius"/>
    </source>
</evidence>
<dbReference type="EMBL" id="KI208464">
    <property type="protein sequence ID" value="ERL95864.1"/>
    <property type="molecule type" value="Genomic_DNA"/>
</dbReference>
<keyword evidence="1" id="KW-0812">Transmembrane</keyword>
<organism evidence="2 4">
    <name type="scientific">Dendroctonus ponderosae</name>
    <name type="common">Mountain pine beetle</name>
    <dbReference type="NCBI Taxonomy" id="77166"/>
    <lineage>
        <taxon>Eukaryota</taxon>
        <taxon>Metazoa</taxon>
        <taxon>Ecdysozoa</taxon>
        <taxon>Arthropoda</taxon>
        <taxon>Hexapoda</taxon>
        <taxon>Insecta</taxon>
        <taxon>Pterygota</taxon>
        <taxon>Neoptera</taxon>
        <taxon>Endopterygota</taxon>
        <taxon>Coleoptera</taxon>
        <taxon>Polyphaga</taxon>
        <taxon>Cucujiformia</taxon>
        <taxon>Curculionidae</taxon>
        <taxon>Scolytinae</taxon>
        <taxon>Dendroctonus</taxon>
    </lineage>
</organism>
<evidence type="ECO:0000313" key="2">
    <source>
        <dbReference type="EMBL" id="ERL90167.1"/>
    </source>
</evidence>
<sequence>MTAISKARAAASQLYPLLRRRGQKSVRNKLLLIKIIIRPAMSYASTIWMAIDALLFVRNSPIHRDWEWEPLQDFLQRKAASTYKTASNYPFPEVRRAVDYAPSNEGPRKKSPMQQMAKYGNRCKQQTAVYKDISEKTTPHGCEDHFNPEEDMDNYVKFKLMGGLKKMKAYISVHFLLQFYKIPSRSVNNIF</sequence>
<feature type="transmembrane region" description="Helical" evidence="1">
    <location>
        <begin position="30"/>
        <end position="51"/>
    </location>
</feature>
<dbReference type="Proteomes" id="UP000030742">
    <property type="component" value="Unassembled WGS sequence"/>
</dbReference>
<accession>U4UAT1</accession>
<gene>
    <name evidence="3" type="ORF">D910_00485</name>
    <name evidence="2" type="ORF">D910_07521</name>
</gene>
<evidence type="ECO:0000313" key="4">
    <source>
        <dbReference type="Proteomes" id="UP000030742"/>
    </source>
</evidence>